<dbReference type="PANTHER" id="PTHR33755">
    <property type="entry name" value="TOXIN PARE1-RELATED"/>
    <property type="match status" value="1"/>
</dbReference>
<dbReference type="Pfam" id="PF05016">
    <property type="entry name" value="ParE_toxin"/>
    <property type="match status" value="1"/>
</dbReference>
<proteinExistence type="inferred from homology"/>
<dbReference type="Gene3D" id="3.30.2310.20">
    <property type="entry name" value="RelE-like"/>
    <property type="match status" value="1"/>
</dbReference>
<dbReference type="RefSeq" id="WP_088155091.1">
    <property type="nucleotide sequence ID" value="NZ_NHON01000077.1"/>
</dbReference>
<comment type="caution">
    <text evidence="4">The sequence shown here is derived from an EMBL/GenBank/DDBJ whole genome shotgun (WGS) entry which is preliminary data.</text>
</comment>
<gene>
    <name evidence="4" type="ORF">BWR60_27705</name>
</gene>
<evidence type="ECO:0000313" key="5">
    <source>
        <dbReference type="Proteomes" id="UP000196655"/>
    </source>
</evidence>
<dbReference type="InterPro" id="IPR028344">
    <property type="entry name" value="ParE1/4"/>
</dbReference>
<evidence type="ECO:0000256" key="3">
    <source>
        <dbReference type="PIRNR" id="PIRNR029218"/>
    </source>
</evidence>
<dbReference type="PIRSF" id="PIRSF029218">
    <property type="entry name" value="ParE"/>
    <property type="match status" value="1"/>
</dbReference>
<dbReference type="InterPro" id="IPR051803">
    <property type="entry name" value="TA_system_RelE-like_toxin"/>
</dbReference>
<dbReference type="AlphaFoldDB" id="A0A211ZF11"/>
<name>A0A211ZF11_9PROT</name>
<keyword evidence="2" id="KW-1277">Toxin-antitoxin system</keyword>
<dbReference type="Proteomes" id="UP000196655">
    <property type="component" value="Unassembled WGS sequence"/>
</dbReference>
<comment type="similarity">
    <text evidence="1 3">Belongs to the RelE toxin family.</text>
</comment>
<dbReference type="InterPro" id="IPR007712">
    <property type="entry name" value="RelE/ParE_toxin"/>
</dbReference>
<reference evidence="5" key="1">
    <citation type="submission" date="2017-05" db="EMBL/GenBank/DDBJ databases">
        <authorList>
            <person name="Macchi M."/>
            <person name="Festa S."/>
            <person name="Coppotelli B.M."/>
            <person name="Morelli I.S."/>
        </authorList>
    </citation>
    <scope>NUCLEOTIDE SEQUENCE [LARGE SCALE GENOMIC DNA]</scope>
    <source>
        <strain evidence="5">I</strain>
    </source>
</reference>
<accession>A0A211ZF11</accession>
<evidence type="ECO:0000256" key="1">
    <source>
        <dbReference type="ARBA" id="ARBA00006226"/>
    </source>
</evidence>
<dbReference type="EMBL" id="NHON01000077">
    <property type="protein sequence ID" value="OWJ63835.1"/>
    <property type="molecule type" value="Genomic_DNA"/>
</dbReference>
<keyword evidence="5" id="KW-1185">Reference proteome</keyword>
<sequence length="106" mass="12099">MATGDAARYRLTPAALADLDDIWRYSAETWSAGQADRYLDDLVRVFEMIAAMPTLAREHQEFDPPVRIHPYQSHLIIYTQSSDRIVILRLLGGRQDWIAILKAADI</sequence>
<evidence type="ECO:0000256" key="2">
    <source>
        <dbReference type="ARBA" id="ARBA00022649"/>
    </source>
</evidence>
<dbReference type="InterPro" id="IPR035093">
    <property type="entry name" value="RelE/ParE_toxin_dom_sf"/>
</dbReference>
<dbReference type="OrthoDB" id="7173315at2"/>
<dbReference type="PANTHER" id="PTHR33755:SF9">
    <property type="entry name" value="TOXIN PARE1"/>
    <property type="match status" value="1"/>
</dbReference>
<evidence type="ECO:0000313" key="4">
    <source>
        <dbReference type="EMBL" id="OWJ63835.1"/>
    </source>
</evidence>
<organism evidence="4 5">
    <name type="scientific">Inquilinus limosus</name>
    <dbReference type="NCBI Taxonomy" id="171674"/>
    <lineage>
        <taxon>Bacteria</taxon>
        <taxon>Pseudomonadati</taxon>
        <taxon>Pseudomonadota</taxon>
        <taxon>Alphaproteobacteria</taxon>
        <taxon>Rhodospirillales</taxon>
        <taxon>Rhodospirillaceae</taxon>
        <taxon>Inquilinus</taxon>
    </lineage>
</organism>
<protein>
    <recommendedName>
        <fullName evidence="3">Toxin</fullName>
    </recommendedName>
</protein>